<feature type="compositionally biased region" description="Polar residues" evidence="1">
    <location>
        <begin position="59"/>
        <end position="68"/>
    </location>
</feature>
<dbReference type="EMBL" id="SRLO01000396">
    <property type="protein sequence ID" value="TNN57774.1"/>
    <property type="molecule type" value="Genomic_DNA"/>
</dbReference>
<dbReference type="Proteomes" id="UP000314294">
    <property type="component" value="Unassembled WGS sequence"/>
</dbReference>
<sequence>MQTCGRLLRVEASPDDRPAEFPEAVLSAHDEERLVKVRMVLPQLLLLDLPASAEEETNTTHYAGQPGSTVLGRAGGSEDGVVTSRPSSSY</sequence>
<feature type="region of interest" description="Disordered" evidence="1">
    <location>
        <begin position="55"/>
        <end position="90"/>
    </location>
</feature>
<evidence type="ECO:0000313" key="3">
    <source>
        <dbReference type="Proteomes" id="UP000314294"/>
    </source>
</evidence>
<evidence type="ECO:0000256" key="1">
    <source>
        <dbReference type="SAM" id="MobiDB-lite"/>
    </source>
</evidence>
<dbReference type="AlphaFoldDB" id="A0A4Z2GYU2"/>
<protein>
    <submittedName>
        <fullName evidence="2">Uncharacterized protein</fullName>
    </submittedName>
</protein>
<proteinExistence type="predicted"/>
<comment type="caution">
    <text evidence="2">The sequence shown here is derived from an EMBL/GenBank/DDBJ whole genome shotgun (WGS) entry which is preliminary data.</text>
</comment>
<name>A0A4Z2GYU2_9TELE</name>
<keyword evidence="3" id="KW-1185">Reference proteome</keyword>
<evidence type="ECO:0000313" key="2">
    <source>
        <dbReference type="EMBL" id="TNN57774.1"/>
    </source>
</evidence>
<organism evidence="2 3">
    <name type="scientific">Liparis tanakae</name>
    <name type="common">Tanaka's snailfish</name>
    <dbReference type="NCBI Taxonomy" id="230148"/>
    <lineage>
        <taxon>Eukaryota</taxon>
        <taxon>Metazoa</taxon>
        <taxon>Chordata</taxon>
        <taxon>Craniata</taxon>
        <taxon>Vertebrata</taxon>
        <taxon>Euteleostomi</taxon>
        <taxon>Actinopterygii</taxon>
        <taxon>Neopterygii</taxon>
        <taxon>Teleostei</taxon>
        <taxon>Neoteleostei</taxon>
        <taxon>Acanthomorphata</taxon>
        <taxon>Eupercaria</taxon>
        <taxon>Perciformes</taxon>
        <taxon>Cottioidei</taxon>
        <taxon>Cottales</taxon>
        <taxon>Liparidae</taxon>
        <taxon>Liparis</taxon>
    </lineage>
</organism>
<accession>A0A4Z2GYU2</accession>
<reference evidence="2 3" key="1">
    <citation type="submission" date="2019-03" db="EMBL/GenBank/DDBJ databases">
        <title>First draft genome of Liparis tanakae, snailfish: a comprehensive survey of snailfish specific genes.</title>
        <authorList>
            <person name="Kim W."/>
            <person name="Song I."/>
            <person name="Jeong J.-H."/>
            <person name="Kim D."/>
            <person name="Kim S."/>
            <person name="Ryu S."/>
            <person name="Song J.Y."/>
            <person name="Lee S.K."/>
        </authorList>
    </citation>
    <scope>NUCLEOTIDE SEQUENCE [LARGE SCALE GENOMIC DNA]</scope>
    <source>
        <tissue evidence="2">Muscle</tissue>
    </source>
</reference>
<gene>
    <name evidence="2" type="ORF">EYF80_031958</name>
</gene>